<keyword evidence="4" id="KW-1185">Reference proteome</keyword>
<feature type="region of interest" description="Disordered" evidence="1">
    <location>
        <begin position="26"/>
        <end position="165"/>
    </location>
</feature>
<feature type="compositionally biased region" description="Gly residues" evidence="1">
    <location>
        <begin position="136"/>
        <end position="158"/>
    </location>
</feature>
<feature type="compositionally biased region" description="Acidic residues" evidence="1">
    <location>
        <begin position="117"/>
        <end position="128"/>
    </location>
</feature>
<dbReference type="Proteomes" id="UP000607653">
    <property type="component" value="Unassembled WGS sequence"/>
</dbReference>
<feature type="compositionally biased region" description="Acidic residues" evidence="1">
    <location>
        <begin position="29"/>
        <end position="44"/>
    </location>
</feature>
<dbReference type="Pfam" id="PF03108">
    <property type="entry name" value="DBD_Tnp_Mut"/>
    <property type="match status" value="1"/>
</dbReference>
<evidence type="ECO:0000256" key="1">
    <source>
        <dbReference type="SAM" id="MobiDB-lite"/>
    </source>
</evidence>
<comment type="caution">
    <text evidence="3">The sequence shown here is derived from an EMBL/GenBank/DDBJ whole genome shotgun (WGS) entry which is preliminary data.</text>
</comment>
<dbReference type="AlphaFoldDB" id="A0A822XX87"/>
<protein>
    <recommendedName>
        <fullName evidence="2">Transposase MuDR plant domain-containing protein</fullName>
    </recommendedName>
</protein>
<feature type="domain" description="Transposase MuDR plant" evidence="2">
    <location>
        <begin position="192"/>
        <end position="237"/>
    </location>
</feature>
<sequence length="239" mass="25756">MDDGCSGKGNDQLQDDDDDCYIVEVEGGVGDDDYGHDEGLECNDDVCGHHDDDDLGCDEDVDDGEFEGLDSDGVDDDGGDNKGLDDDGGGHDILDDDGGDHEGLDDNGRDHASVDDQGGDNEGVDDQGVDNKGVQEGSGDGVGVQGGVGVSVQGGGGDADLSDYEPINDYDSPRFWDNTRGEFDFDFSRPRFRVGMEFFIVKKFRQALRHYCVVEGIEIKRKKNEKSRFVGVCSANDYV</sequence>
<proteinExistence type="predicted"/>
<name>A0A822XX87_NELNU</name>
<evidence type="ECO:0000313" key="3">
    <source>
        <dbReference type="EMBL" id="DAD23781.1"/>
    </source>
</evidence>
<gene>
    <name evidence="3" type="ORF">HUJ06_025244</name>
</gene>
<dbReference type="InterPro" id="IPR004332">
    <property type="entry name" value="Transposase_MuDR"/>
</dbReference>
<evidence type="ECO:0000313" key="4">
    <source>
        <dbReference type="Proteomes" id="UP000607653"/>
    </source>
</evidence>
<feature type="compositionally biased region" description="Acidic residues" evidence="1">
    <location>
        <begin position="53"/>
        <end position="78"/>
    </location>
</feature>
<accession>A0A822XX87</accession>
<organism evidence="3 4">
    <name type="scientific">Nelumbo nucifera</name>
    <name type="common">Sacred lotus</name>
    <dbReference type="NCBI Taxonomy" id="4432"/>
    <lineage>
        <taxon>Eukaryota</taxon>
        <taxon>Viridiplantae</taxon>
        <taxon>Streptophyta</taxon>
        <taxon>Embryophyta</taxon>
        <taxon>Tracheophyta</taxon>
        <taxon>Spermatophyta</taxon>
        <taxon>Magnoliopsida</taxon>
        <taxon>Proteales</taxon>
        <taxon>Nelumbonaceae</taxon>
        <taxon>Nelumbo</taxon>
    </lineage>
</organism>
<dbReference type="EMBL" id="DUZY01000001">
    <property type="protein sequence ID" value="DAD23781.1"/>
    <property type="molecule type" value="Genomic_DNA"/>
</dbReference>
<feature type="compositionally biased region" description="Basic and acidic residues" evidence="1">
    <location>
        <begin position="79"/>
        <end position="93"/>
    </location>
</feature>
<reference evidence="3 4" key="1">
    <citation type="journal article" date="2020" name="Mol. Biol. Evol.">
        <title>Distinct Expression and Methylation Patterns for Genes with Different Fates following a Single Whole-Genome Duplication in Flowering Plants.</title>
        <authorList>
            <person name="Shi T."/>
            <person name="Rahmani R.S."/>
            <person name="Gugger P.F."/>
            <person name="Wang M."/>
            <person name="Li H."/>
            <person name="Zhang Y."/>
            <person name="Li Z."/>
            <person name="Wang Q."/>
            <person name="Van de Peer Y."/>
            <person name="Marchal K."/>
            <person name="Chen J."/>
        </authorList>
    </citation>
    <scope>NUCLEOTIDE SEQUENCE [LARGE SCALE GENOMIC DNA]</scope>
    <source>
        <tissue evidence="3">Leaf</tissue>
    </source>
</reference>
<evidence type="ECO:0000259" key="2">
    <source>
        <dbReference type="Pfam" id="PF03108"/>
    </source>
</evidence>
<feature type="compositionally biased region" description="Basic and acidic residues" evidence="1">
    <location>
        <begin position="100"/>
        <end position="114"/>
    </location>
</feature>